<feature type="signal peptide" evidence="1">
    <location>
        <begin position="1"/>
        <end position="26"/>
    </location>
</feature>
<dbReference type="CDD" id="cd13606">
    <property type="entry name" value="PBP2_ProX_like"/>
    <property type="match status" value="1"/>
</dbReference>
<dbReference type="SUPFAM" id="SSF53850">
    <property type="entry name" value="Periplasmic binding protein-like II"/>
    <property type="match status" value="1"/>
</dbReference>
<protein>
    <submittedName>
        <fullName evidence="3">ABC transporter substrate-binding protein</fullName>
    </submittedName>
</protein>
<reference evidence="3" key="2">
    <citation type="submission" date="2023-12" db="EMBL/GenBank/DDBJ databases">
        <authorList>
            <person name="Sun Q."/>
            <person name="Inoue M."/>
        </authorList>
    </citation>
    <scope>NUCLEOTIDE SEQUENCE</scope>
    <source>
        <strain evidence="3">JCM 17590</strain>
    </source>
</reference>
<sequence>MARTRKGVIAAAGALSLAALVLTGCAGNNGNPLSNDSGSKGSSGTITVGSAAFPENAILAYIYADALSDAGVKTDVKANIGQRDRYIAALKNDEIQLVPEYTGNLLQFLDSTSKVSSSDEVYSALQTAVKNGGGGKLDAGKAEVLDQAPGQDADSYNVTKKFSDDNHVTSLADLKNVKGELKVAANPEFATRPYGIPGLKSTYGVSATLTPINDSGGANTLKALLDGSVQLADIYSSDPSIAKNNLVTLADPQHLIAAQNVVPLISSKVASAKVKDTLNKVSAKLTTDQLSDMLKKSYNDKEASDQIAKEWVKANGF</sequence>
<organism evidence="3 4">
    <name type="scientific">Gryllotalpicola daejeonensis</name>
    <dbReference type="NCBI Taxonomy" id="993087"/>
    <lineage>
        <taxon>Bacteria</taxon>
        <taxon>Bacillati</taxon>
        <taxon>Actinomycetota</taxon>
        <taxon>Actinomycetes</taxon>
        <taxon>Micrococcales</taxon>
        <taxon>Microbacteriaceae</taxon>
        <taxon>Gryllotalpicola</taxon>
    </lineage>
</organism>
<accession>A0ABP7ZFT0</accession>
<evidence type="ECO:0000259" key="2">
    <source>
        <dbReference type="Pfam" id="PF04069"/>
    </source>
</evidence>
<dbReference type="InterPro" id="IPR007210">
    <property type="entry name" value="ABC_Gly_betaine_transp_sub-bd"/>
</dbReference>
<evidence type="ECO:0000256" key="1">
    <source>
        <dbReference type="SAM" id="SignalP"/>
    </source>
</evidence>
<evidence type="ECO:0000313" key="4">
    <source>
        <dbReference type="Proteomes" id="UP001415169"/>
    </source>
</evidence>
<keyword evidence="1" id="KW-0732">Signal</keyword>
<name>A0ABP7ZFT0_9MICO</name>
<dbReference type="PROSITE" id="PS51257">
    <property type="entry name" value="PROKAR_LIPOPROTEIN"/>
    <property type="match status" value="1"/>
</dbReference>
<dbReference type="EMBL" id="BAABBV010000001">
    <property type="protein sequence ID" value="GAA4156213.1"/>
    <property type="molecule type" value="Genomic_DNA"/>
</dbReference>
<dbReference type="Gene3D" id="3.40.190.120">
    <property type="entry name" value="Osmoprotection protein (prox), domain 2"/>
    <property type="match status" value="1"/>
</dbReference>
<evidence type="ECO:0000313" key="3">
    <source>
        <dbReference type="EMBL" id="GAA4156213.1"/>
    </source>
</evidence>
<keyword evidence="4" id="KW-1185">Reference proteome</keyword>
<gene>
    <name evidence="3" type="ORF">GCM10022286_06230</name>
</gene>
<comment type="caution">
    <text evidence="3">The sequence shown here is derived from an EMBL/GenBank/DDBJ whole genome shotgun (WGS) entry which is preliminary data.</text>
</comment>
<dbReference type="RefSeq" id="WP_344790271.1">
    <property type="nucleotide sequence ID" value="NZ_BAABBV010000001.1"/>
</dbReference>
<proteinExistence type="predicted"/>
<feature type="chain" id="PRO_5046343581" evidence="1">
    <location>
        <begin position="27"/>
        <end position="317"/>
    </location>
</feature>
<feature type="domain" description="ABC-type glycine betaine transport system substrate-binding" evidence="2">
    <location>
        <begin position="45"/>
        <end position="313"/>
    </location>
</feature>
<dbReference type="Pfam" id="PF04069">
    <property type="entry name" value="OpuAC"/>
    <property type="match status" value="1"/>
</dbReference>
<dbReference type="Gene3D" id="3.40.190.10">
    <property type="entry name" value="Periplasmic binding protein-like II"/>
    <property type="match status" value="1"/>
</dbReference>
<reference evidence="3" key="1">
    <citation type="journal article" date="2014" name="Int. J. Syst. Evol. Microbiol.">
        <title>Complete genome of a new Firmicutes species belonging to the dominant human colonic microbiota ('Ruminococcus bicirculans') reveals two chromosomes and a selective capacity to utilize plant glucans.</title>
        <authorList>
            <consortium name="NISC Comparative Sequencing Program"/>
            <person name="Wegmann U."/>
            <person name="Louis P."/>
            <person name="Goesmann A."/>
            <person name="Henrissat B."/>
            <person name="Duncan S.H."/>
            <person name="Flint H.J."/>
        </authorList>
    </citation>
    <scope>NUCLEOTIDE SEQUENCE</scope>
    <source>
        <strain evidence="3">JCM 17590</strain>
    </source>
</reference>
<dbReference type="Proteomes" id="UP001415169">
    <property type="component" value="Unassembled WGS sequence"/>
</dbReference>